<dbReference type="GO" id="GO:0016020">
    <property type="term" value="C:membrane"/>
    <property type="evidence" value="ECO:0007669"/>
    <property type="project" value="UniProtKB-SubCell"/>
</dbReference>
<gene>
    <name evidence="5" type="primary">lepB</name>
    <name evidence="5" type="ORF">CKO42_23755</name>
</gene>
<dbReference type="InterPro" id="IPR000223">
    <property type="entry name" value="Pept_S26A_signal_pept_1"/>
</dbReference>
<dbReference type="PRINTS" id="PR00727">
    <property type="entry name" value="LEADERPTASE"/>
</dbReference>
<dbReference type="CDD" id="cd06530">
    <property type="entry name" value="S26_SPase_I"/>
    <property type="match status" value="1"/>
</dbReference>
<keyword evidence="3" id="KW-0378">Hydrolase</keyword>
<organism evidence="5 6">
    <name type="scientific">Lamprobacter modestohalophilus</name>
    <dbReference type="NCBI Taxonomy" id="1064514"/>
    <lineage>
        <taxon>Bacteria</taxon>
        <taxon>Pseudomonadati</taxon>
        <taxon>Pseudomonadota</taxon>
        <taxon>Gammaproteobacteria</taxon>
        <taxon>Chromatiales</taxon>
        <taxon>Chromatiaceae</taxon>
        <taxon>Lamprobacter</taxon>
    </lineage>
</organism>
<evidence type="ECO:0000256" key="1">
    <source>
        <dbReference type="ARBA" id="ARBA00009370"/>
    </source>
</evidence>
<dbReference type="GO" id="GO:0006465">
    <property type="term" value="P:signal peptide processing"/>
    <property type="evidence" value="ECO:0007669"/>
    <property type="project" value="InterPro"/>
</dbReference>
<keyword evidence="3" id="KW-0645">Protease</keyword>
<reference evidence="5 6" key="1">
    <citation type="journal article" date="2020" name="Microorganisms">
        <title>Osmotic Adaptation and Compatible Solute Biosynthesis of Phototrophic Bacteria as Revealed from Genome Analyses.</title>
        <authorList>
            <person name="Imhoff J.F."/>
            <person name="Rahn T."/>
            <person name="Kunzel S."/>
            <person name="Keller A."/>
            <person name="Neulinger S.C."/>
        </authorList>
    </citation>
    <scope>NUCLEOTIDE SEQUENCE [LARGE SCALE GENOMIC DNA]</scope>
    <source>
        <strain evidence="5 6">DSM 25653</strain>
    </source>
</reference>
<dbReference type="PANTHER" id="PTHR43390:SF1">
    <property type="entry name" value="CHLOROPLAST PROCESSING PEPTIDASE"/>
    <property type="match status" value="1"/>
</dbReference>
<evidence type="ECO:0000313" key="6">
    <source>
        <dbReference type="Proteomes" id="UP001138768"/>
    </source>
</evidence>
<comment type="caution">
    <text evidence="5">The sequence shown here is derived from an EMBL/GenBank/DDBJ whole genome shotgun (WGS) entry which is preliminary data.</text>
</comment>
<keyword evidence="6" id="KW-1185">Reference proteome</keyword>
<dbReference type="Pfam" id="PF10502">
    <property type="entry name" value="Peptidase_S26"/>
    <property type="match status" value="1"/>
</dbReference>
<proteinExistence type="inferred from homology"/>
<dbReference type="SUPFAM" id="SSF51306">
    <property type="entry name" value="LexA/Signal peptidase"/>
    <property type="match status" value="1"/>
</dbReference>
<feature type="domain" description="Peptidase S26" evidence="4">
    <location>
        <begin position="55"/>
        <end position="176"/>
    </location>
</feature>
<comment type="subcellular location">
    <subcellularLocation>
        <location evidence="3">Membrane</location>
        <topology evidence="3">Multi-pass membrane protein</topology>
    </subcellularLocation>
</comment>
<dbReference type="PANTHER" id="PTHR43390">
    <property type="entry name" value="SIGNAL PEPTIDASE I"/>
    <property type="match status" value="1"/>
</dbReference>
<dbReference type="RefSeq" id="WP_200250249.1">
    <property type="nucleotide sequence ID" value="NZ_NRRY01000070.1"/>
</dbReference>
<evidence type="ECO:0000256" key="3">
    <source>
        <dbReference type="RuleBase" id="RU362042"/>
    </source>
</evidence>
<dbReference type="AlphaFoldDB" id="A0A9X1B6D2"/>
<name>A0A9X1B6D2_9GAMM</name>
<dbReference type="GO" id="GO:0009003">
    <property type="term" value="F:signal peptidase activity"/>
    <property type="evidence" value="ECO:0007669"/>
    <property type="project" value="UniProtKB-EC"/>
</dbReference>
<dbReference type="EC" id="3.4.21.89" evidence="3"/>
<protein>
    <recommendedName>
        <fullName evidence="2 3">Signal peptidase I</fullName>
        <ecNumber evidence="3">3.4.21.89</ecNumber>
    </recommendedName>
</protein>
<dbReference type="NCBIfam" id="TIGR02227">
    <property type="entry name" value="sigpep_I_bact"/>
    <property type="match status" value="1"/>
</dbReference>
<dbReference type="GO" id="GO:0004252">
    <property type="term" value="F:serine-type endopeptidase activity"/>
    <property type="evidence" value="ECO:0007669"/>
    <property type="project" value="InterPro"/>
</dbReference>
<dbReference type="InterPro" id="IPR036286">
    <property type="entry name" value="LexA/Signal_pep-like_sf"/>
</dbReference>
<sequence length="177" mass="19822">MSRPRNLPRHRQPWDRFLLQALVVLTLILVIGSLLCGRFRLGLDDQEALCLPPYRWYLIDTWDRQPQPGQLVAFAATEAMVPYFTVGQTVIKRVVGVAGDRVAVDAAGTTINGVVRPNSDPALATTLQQPVTTFDRAEFEVPPGHLWVMGDTRDSFDGRYWGTLPIEQVQGRAYAVF</sequence>
<dbReference type="InterPro" id="IPR019533">
    <property type="entry name" value="Peptidase_S26"/>
</dbReference>
<comment type="catalytic activity">
    <reaction evidence="3">
        <text>Cleavage of hydrophobic, N-terminal signal or leader sequences from secreted and periplasmic proteins.</text>
        <dbReference type="EC" id="3.4.21.89"/>
    </reaction>
</comment>
<dbReference type="Gene3D" id="2.10.109.10">
    <property type="entry name" value="Umud Fragment, subunit A"/>
    <property type="match status" value="1"/>
</dbReference>
<dbReference type="EMBL" id="NRRY01000070">
    <property type="protein sequence ID" value="MBK1621373.1"/>
    <property type="molecule type" value="Genomic_DNA"/>
</dbReference>
<evidence type="ECO:0000259" key="4">
    <source>
        <dbReference type="Pfam" id="PF10502"/>
    </source>
</evidence>
<dbReference type="Proteomes" id="UP001138768">
    <property type="component" value="Unassembled WGS sequence"/>
</dbReference>
<accession>A0A9X1B6D2</accession>
<evidence type="ECO:0000313" key="5">
    <source>
        <dbReference type="EMBL" id="MBK1621373.1"/>
    </source>
</evidence>
<comment type="similarity">
    <text evidence="1 3">Belongs to the peptidase S26 family.</text>
</comment>
<evidence type="ECO:0000256" key="2">
    <source>
        <dbReference type="ARBA" id="ARBA00019232"/>
    </source>
</evidence>